<reference evidence="2 3" key="1">
    <citation type="submission" date="2017-11" db="EMBL/GenBank/DDBJ databases">
        <title>De novo assembly and phasing of dikaryotic genomes from two isolates of Puccinia coronata f. sp. avenae, the causal agent of oat crown rust.</title>
        <authorList>
            <person name="Miller M.E."/>
            <person name="Zhang Y."/>
            <person name="Omidvar V."/>
            <person name="Sperschneider J."/>
            <person name="Schwessinger B."/>
            <person name="Raley C."/>
            <person name="Palmer J.M."/>
            <person name="Garnica D."/>
            <person name="Upadhyaya N."/>
            <person name="Rathjen J."/>
            <person name="Taylor J.M."/>
            <person name="Park R.F."/>
            <person name="Dodds P.N."/>
            <person name="Hirsch C.D."/>
            <person name="Kianian S.F."/>
            <person name="Figueroa M."/>
        </authorList>
    </citation>
    <scope>NUCLEOTIDE SEQUENCE [LARGE SCALE GENOMIC DNA]</scope>
    <source>
        <strain evidence="2">12SD80</strain>
    </source>
</reference>
<dbReference type="Proteomes" id="UP000235392">
    <property type="component" value="Unassembled WGS sequence"/>
</dbReference>
<protein>
    <submittedName>
        <fullName evidence="2">Uncharacterized protein</fullName>
    </submittedName>
</protein>
<comment type="caution">
    <text evidence="2">The sequence shown here is derived from an EMBL/GenBank/DDBJ whole genome shotgun (WGS) entry which is preliminary data.</text>
</comment>
<evidence type="ECO:0000313" key="3">
    <source>
        <dbReference type="Proteomes" id="UP000235392"/>
    </source>
</evidence>
<accession>A0A2N5V4G0</accession>
<evidence type="ECO:0000256" key="1">
    <source>
        <dbReference type="SAM" id="MobiDB-lite"/>
    </source>
</evidence>
<evidence type="ECO:0000313" key="2">
    <source>
        <dbReference type="EMBL" id="PLW44887.1"/>
    </source>
</evidence>
<sequence length="130" mass="14226">MATVSPAVATCKDEKNKTPRDVDDPNKRPRTTKAMPGSTERGSDTLMVPLARTNTEYVLMLKSANQRLNSVRALAHCNTRWIEKHVIRIEWFSAAALQSQNEKAGISSLKAICTVIAGMTLTPTLSSLLS</sequence>
<dbReference type="AlphaFoldDB" id="A0A2N5V4G0"/>
<feature type="compositionally biased region" description="Basic and acidic residues" evidence="1">
    <location>
        <begin position="11"/>
        <end position="27"/>
    </location>
</feature>
<name>A0A2N5V4G0_9BASI</name>
<dbReference type="EMBL" id="PGCI01000053">
    <property type="protein sequence ID" value="PLW44887.1"/>
    <property type="molecule type" value="Genomic_DNA"/>
</dbReference>
<feature type="region of interest" description="Disordered" evidence="1">
    <location>
        <begin position="1"/>
        <end position="45"/>
    </location>
</feature>
<organism evidence="2 3">
    <name type="scientific">Puccinia coronata f. sp. avenae</name>
    <dbReference type="NCBI Taxonomy" id="200324"/>
    <lineage>
        <taxon>Eukaryota</taxon>
        <taxon>Fungi</taxon>
        <taxon>Dikarya</taxon>
        <taxon>Basidiomycota</taxon>
        <taxon>Pucciniomycotina</taxon>
        <taxon>Pucciniomycetes</taxon>
        <taxon>Pucciniales</taxon>
        <taxon>Pucciniaceae</taxon>
        <taxon>Puccinia</taxon>
    </lineage>
</organism>
<proteinExistence type="predicted"/>
<gene>
    <name evidence="2" type="ORF">PCASD_09155</name>
</gene>